<proteinExistence type="predicted"/>
<comment type="caution">
    <text evidence="1">The sequence shown here is derived from an EMBL/GenBank/DDBJ whole genome shotgun (WGS) entry which is preliminary data.</text>
</comment>
<protein>
    <submittedName>
        <fullName evidence="1">Uncharacterized protein</fullName>
    </submittedName>
</protein>
<gene>
    <name evidence="1" type="ORF">CSOL1703_00017628</name>
</gene>
<evidence type="ECO:0000313" key="1">
    <source>
        <dbReference type="EMBL" id="CAH0055524.1"/>
    </source>
</evidence>
<evidence type="ECO:0000313" key="2">
    <source>
        <dbReference type="Proteomes" id="UP000775872"/>
    </source>
</evidence>
<sequence>MSGAPPKTILLLASAYPLQPSQPRMQQWVIVSDTTQGALHHSVVRGVKANQGREQAHVRFRQAIAEEEFASIGETRLESVQGGEEGCDVFVIRFLCSGETNLVDAVVDVAIYPFVELINILA</sequence>
<accession>A0A9P0ENX0</accession>
<dbReference type="AlphaFoldDB" id="A0A9P0ENX0"/>
<reference evidence="1" key="1">
    <citation type="submission" date="2021-10" db="EMBL/GenBank/DDBJ databases">
        <authorList>
            <person name="Piombo E."/>
        </authorList>
    </citation>
    <scope>NUCLEOTIDE SEQUENCE</scope>
</reference>
<dbReference type="Proteomes" id="UP000775872">
    <property type="component" value="Unassembled WGS sequence"/>
</dbReference>
<organism evidence="1 2">
    <name type="scientific">Clonostachys solani</name>
    <dbReference type="NCBI Taxonomy" id="160281"/>
    <lineage>
        <taxon>Eukaryota</taxon>
        <taxon>Fungi</taxon>
        <taxon>Dikarya</taxon>
        <taxon>Ascomycota</taxon>
        <taxon>Pezizomycotina</taxon>
        <taxon>Sordariomycetes</taxon>
        <taxon>Hypocreomycetidae</taxon>
        <taxon>Hypocreales</taxon>
        <taxon>Bionectriaceae</taxon>
        <taxon>Clonostachys</taxon>
    </lineage>
</organism>
<name>A0A9P0ENX0_9HYPO</name>
<dbReference type="EMBL" id="CABFOC020000057">
    <property type="protein sequence ID" value="CAH0055524.1"/>
    <property type="molecule type" value="Genomic_DNA"/>
</dbReference>
<keyword evidence="2" id="KW-1185">Reference proteome</keyword>